<protein>
    <submittedName>
        <fullName evidence="1">Uncharacterized protein</fullName>
    </submittedName>
</protein>
<reference evidence="1" key="1">
    <citation type="journal article" date="2013" name="J. Plant Res.">
        <title>Effect of fungi and light on seed germination of three Opuntia species from semiarid lands of central Mexico.</title>
        <authorList>
            <person name="Delgado-Sanchez P."/>
            <person name="Jimenez-Bremont J.F."/>
            <person name="Guerrero-Gonzalez Mde L."/>
            <person name="Flores J."/>
        </authorList>
    </citation>
    <scope>NUCLEOTIDE SEQUENCE</scope>
    <source>
        <tissue evidence="1">Cladode</tissue>
    </source>
</reference>
<accession>A0A7C9E9D0</accession>
<name>A0A7C9E9D0_OPUST</name>
<reference evidence="1" key="2">
    <citation type="submission" date="2020-07" db="EMBL/GenBank/DDBJ databases">
        <authorList>
            <person name="Vera ALvarez R."/>
            <person name="Arias-Moreno D.M."/>
            <person name="Jimenez-Jacinto V."/>
            <person name="Jimenez-Bremont J.F."/>
            <person name="Swaminathan K."/>
            <person name="Moose S.P."/>
            <person name="Guerrero-Gonzalez M.L."/>
            <person name="Marino-Ramirez L."/>
            <person name="Landsman D."/>
            <person name="Rodriguez-Kessler M."/>
            <person name="Delgado-Sanchez P."/>
        </authorList>
    </citation>
    <scope>NUCLEOTIDE SEQUENCE</scope>
    <source>
        <tissue evidence="1">Cladode</tissue>
    </source>
</reference>
<dbReference type="AlphaFoldDB" id="A0A7C9E9D0"/>
<organism evidence="1">
    <name type="scientific">Opuntia streptacantha</name>
    <name type="common">Prickly pear cactus</name>
    <name type="synonym">Opuntia cardona</name>
    <dbReference type="NCBI Taxonomy" id="393608"/>
    <lineage>
        <taxon>Eukaryota</taxon>
        <taxon>Viridiplantae</taxon>
        <taxon>Streptophyta</taxon>
        <taxon>Embryophyta</taxon>
        <taxon>Tracheophyta</taxon>
        <taxon>Spermatophyta</taxon>
        <taxon>Magnoliopsida</taxon>
        <taxon>eudicotyledons</taxon>
        <taxon>Gunneridae</taxon>
        <taxon>Pentapetalae</taxon>
        <taxon>Caryophyllales</taxon>
        <taxon>Cactineae</taxon>
        <taxon>Cactaceae</taxon>
        <taxon>Opuntioideae</taxon>
        <taxon>Opuntia</taxon>
    </lineage>
</organism>
<proteinExistence type="predicted"/>
<sequence length="110" mass="12745">MSLFGGFSFNITGIFLSVSFQDSLHSCQWQKSLKRVQNLVLRAKWTIQELQVHLTSVFCISLDLQILDQIQPYDLHFTSLEVLDCYPSTTNEFRRLQPFVIKHSNSHILG</sequence>
<evidence type="ECO:0000313" key="1">
    <source>
        <dbReference type="EMBL" id="MBA4658825.1"/>
    </source>
</evidence>
<dbReference type="EMBL" id="GISG01201989">
    <property type="protein sequence ID" value="MBA4658825.1"/>
    <property type="molecule type" value="Transcribed_RNA"/>
</dbReference>